<organism evidence="6 7">
    <name type="scientific">Promicromonospora umidemergens</name>
    <dbReference type="NCBI Taxonomy" id="629679"/>
    <lineage>
        <taxon>Bacteria</taxon>
        <taxon>Bacillati</taxon>
        <taxon>Actinomycetota</taxon>
        <taxon>Actinomycetes</taxon>
        <taxon>Micrococcales</taxon>
        <taxon>Promicromonosporaceae</taxon>
        <taxon>Promicromonospora</taxon>
    </lineage>
</organism>
<feature type="domain" description="HTH lysR-type" evidence="5">
    <location>
        <begin position="1"/>
        <end position="59"/>
    </location>
</feature>
<protein>
    <submittedName>
        <fullName evidence="6">LysR family transcriptional regulator</fullName>
    </submittedName>
</protein>
<dbReference type="EMBL" id="BAABHM010000002">
    <property type="protein sequence ID" value="GAA4686296.1"/>
    <property type="molecule type" value="Genomic_DNA"/>
</dbReference>
<evidence type="ECO:0000256" key="1">
    <source>
        <dbReference type="ARBA" id="ARBA00009437"/>
    </source>
</evidence>
<dbReference type="Proteomes" id="UP001500843">
    <property type="component" value="Unassembled WGS sequence"/>
</dbReference>
<dbReference type="PROSITE" id="PS50931">
    <property type="entry name" value="HTH_LYSR"/>
    <property type="match status" value="1"/>
</dbReference>
<proteinExistence type="inferred from homology"/>
<dbReference type="PANTHER" id="PTHR30346:SF29">
    <property type="entry name" value="LYSR SUBSTRATE-BINDING"/>
    <property type="match status" value="1"/>
</dbReference>
<dbReference type="InterPro" id="IPR000847">
    <property type="entry name" value="LysR_HTH_N"/>
</dbReference>
<evidence type="ECO:0000259" key="5">
    <source>
        <dbReference type="PROSITE" id="PS50931"/>
    </source>
</evidence>
<reference evidence="7" key="1">
    <citation type="journal article" date="2019" name="Int. J. Syst. Evol. Microbiol.">
        <title>The Global Catalogue of Microorganisms (GCM) 10K type strain sequencing project: providing services to taxonomists for standard genome sequencing and annotation.</title>
        <authorList>
            <consortium name="The Broad Institute Genomics Platform"/>
            <consortium name="The Broad Institute Genome Sequencing Center for Infectious Disease"/>
            <person name="Wu L."/>
            <person name="Ma J."/>
        </authorList>
    </citation>
    <scope>NUCLEOTIDE SEQUENCE [LARGE SCALE GENOMIC DNA]</scope>
    <source>
        <strain evidence="7">JCM 17975</strain>
    </source>
</reference>
<dbReference type="Pfam" id="PF00126">
    <property type="entry name" value="HTH_1"/>
    <property type="match status" value="1"/>
</dbReference>
<keyword evidence="4" id="KW-0804">Transcription</keyword>
<evidence type="ECO:0000313" key="7">
    <source>
        <dbReference type="Proteomes" id="UP001500843"/>
    </source>
</evidence>
<dbReference type="Pfam" id="PF03466">
    <property type="entry name" value="LysR_substrate"/>
    <property type="match status" value="1"/>
</dbReference>
<dbReference type="Gene3D" id="3.40.190.10">
    <property type="entry name" value="Periplasmic binding protein-like II"/>
    <property type="match status" value="2"/>
</dbReference>
<dbReference type="InterPro" id="IPR036388">
    <property type="entry name" value="WH-like_DNA-bd_sf"/>
</dbReference>
<comment type="similarity">
    <text evidence="1">Belongs to the LysR transcriptional regulatory family.</text>
</comment>
<sequence>MLNPWRLRLLHQLHLLGTVRAVAEAAHMSPSSVSQQLATLETEAKAQLFERVGRRIRLTPSGITLAGHASDILDRIAAAEADLAGLHSEATGVVRLAAFTSAFHGIVVPAVAALAQEHPRIQVELTEAEPLVSRPALQRGEVDVAVCADFPDAPVPPDADLARLPLAGDRVVLVTARETATGERTGRVDLAALANEPWAFEHPGAHLADLAERLCGRAGFTPRTVARFESHGTLLGHVEAGLSVTLLPLLAVHDRYAVRTLDLIDPPRRDIHLIARRTMMDRAAVRVVVDALRHQARSA</sequence>
<dbReference type="InterPro" id="IPR005119">
    <property type="entry name" value="LysR_subst-bd"/>
</dbReference>
<keyword evidence="7" id="KW-1185">Reference proteome</keyword>
<dbReference type="Gene3D" id="1.10.10.10">
    <property type="entry name" value="Winged helix-like DNA-binding domain superfamily/Winged helix DNA-binding domain"/>
    <property type="match status" value="1"/>
</dbReference>
<dbReference type="InterPro" id="IPR036390">
    <property type="entry name" value="WH_DNA-bd_sf"/>
</dbReference>
<evidence type="ECO:0000256" key="2">
    <source>
        <dbReference type="ARBA" id="ARBA00023015"/>
    </source>
</evidence>
<comment type="caution">
    <text evidence="6">The sequence shown here is derived from an EMBL/GenBank/DDBJ whole genome shotgun (WGS) entry which is preliminary data.</text>
</comment>
<evidence type="ECO:0000313" key="6">
    <source>
        <dbReference type="EMBL" id="GAA4686296.1"/>
    </source>
</evidence>
<gene>
    <name evidence="6" type="ORF">GCM10023198_00590</name>
</gene>
<keyword evidence="3" id="KW-0238">DNA-binding</keyword>
<dbReference type="SUPFAM" id="SSF46785">
    <property type="entry name" value="Winged helix' DNA-binding domain"/>
    <property type="match status" value="1"/>
</dbReference>
<evidence type="ECO:0000256" key="4">
    <source>
        <dbReference type="ARBA" id="ARBA00023163"/>
    </source>
</evidence>
<name>A0ABP8WCN8_9MICO</name>
<dbReference type="RefSeq" id="WP_253872119.1">
    <property type="nucleotide sequence ID" value="NZ_BAABHM010000002.1"/>
</dbReference>
<accession>A0ABP8WCN8</accession>
<dbReference type="PANTHER" id="PTHR30346">
    <property type="entry name" value="TRANSCRIPTIONAL DUAL REGULATOR HCAR-RELATED"/>
    <property type="match status" value="1"/>
</dbReference>
<keyword evidence="2" id="KW-0805">Transcription regulation</keyword>
<evidence type="ECO:0000256" key="3">
    <source>
        <dbReference type="ARBA" id="ARBA00023125"/>
    </source>
</evidence>
<dbReference type="SUPFAM" id="SSF53850">
    <property type="entry name" value="Periplasmic binding protein-like II"/>
    <property type="match status" value="1"/>
</dbReference>